<dbReference type="PROSITE" id="PS00108">
    <property type="entry name" value="PROTEIN_KINASE_ST"/>
    <property type="match status" value="1"/>
</dbReference>
<keyword evidence="4" id="KW-0418">Kinase</keyword>
<organism evidence="7 8">
    <name type="scientific">Diacronema lutheri</name>
    <name type="common">Unicellular marine alga</name>
    <name type="synonym">Monochrysis lutheri</name>
    <dbReference type="NCBI Taxonomy" id="2081491"/>
    <lineage>
        <taxon>Eukaryota</taxon>
        <taxon>Haptista</taxon>
        <taxon>Haptophyta</taxon>
        <taxon>Pavlovophyceae</taxon>
        <taxon>Pavlovales</taxon>
        <taxon>Pavlovaceae</taxon>
        <taxon>Diacronema</taxon>
    </lineage>
</organism>
<comment type="caution">
    <text evidence="7">The sequence shown here is derived from an EMBL/GenBank/DDBJ whole genome shotgun (WGS) entry which is preliminary data.</text>
</comment>
<dbReference type="InterPro" id="IPR011009">
    <property type="entry name" value="Kinase-like_dom_sf"/>
</dbReference>
<evidence type="ECO:0000256" key="1">
    <source>
        <dbReference type="ARBA" id="ARBA00022741"/>
    </source>
</evidence>
<feature type="compositionally biased region" description="Low complexity" evidence="5">
    <location>
        <begin position="410"/>
        <end position="421"/>
    </location>
</feature>
<keyword evidence="1 3" id="KW-0547">Nucleotide-binding</keyword>
<dbReference type="PANTHER" id="PTHR24346:SF110">
    <property type="entry name" value="NON-SPECIFIC SERINE_THREONINE PROTEIN KINASE"/>
    <property type="match status" value="1"/>
</dbReference>
<keyword evidence="2 3" id="KW-0067">ATP-binding</keyword>
<evidence type="ECO:0000256" key="2">
    <source>
        <dbReference type="ARBA" id="ARBA00022840"/>
    </source>
</evidence>
<feature type="domain" description="Protein kinase" evidence="6">
    <location>
        <begin position="74"/>
        <end position="331"/>
    </location>
</feature>
<name>A0A8J5XPI4_DIALT</name>
<dbReference type="AlphaFoldDB" id="A0A8J5XPI4"/>
<feature type="region of interest" description="Disordered" evidence="5">
    <location>
        <begin position="363"/>
        <end position="421"/>
    </location>
</feature>
<evidence type="ECO:0000256" key="5">
    <source>
        <dbReference type="SAM" id="MobiDB-lite"/>
    </source>
</evidence>
<feature type="region of interest" description="Disordered" evidence="5">
    <location>
        <begin position="1"/>
        <end position="32"/>
    </location>
</feature>
<keyword evidence="4" id="KW-0808">Transferase</keyword>
<evidence type="ECO:0000256" key="4">
    <source>
        <dbReference type="RuleBase" id="RU000304"/>
    </source>
</evidence>
<comment type="similarity">
    <text evidence="4">Belongs to the protein kinase superfamily.</text>
</comment>
<dbReference type="GO" id="GO:0005524">
    <property type="term" value="F:ATP binding"/>
    <property type="evidence" value="ECO:0007669"/>
    <property type="project" value="UniProtKB-UniRule"/>
</dbReference>
<sequence length="421" mass="45683">MGSAQSQEEVESAHRQGVITAVAEDIPEGNDDDDLPAPEAQIVPLAANLTANLKPDYVDNARQATPGEPIDLPFKLGRTLGTGAFGKVKLGVHNQTKERVAVKIVPREKLLDKRLQANMAREIKMMKLLRNEHIVRLYDVVVARTKIYLAMEYADGGDLLSFVNARKQMAEPEAAAIFAQVIDGVGFCHKLGVCHRDLKLENLLLCKGKVKIADFGLANYAPPPTTAAGSFMETHCGSPLYAAPELLRNTAAYDATKVDVWSLGVVLYALVTKKLPFEGDGLPTILKKIVAGEFTVPPHLSAQVVDLLRKMLNVDPVVRLSVEEIEAHEWVRMHAAPKRADDAIERTLSMEQLENEMGVLQAASGAGRGNPAAEPAERKRPTTMTAADIQKEIATARSEAARAKEEVARAEAAAKAQQPLS</sequence>
<dbReference type="SUPFAM" id="SSF56112">
    <property type="entry name" value="Protein kinase-like (PK-like)"/>
    <property type="match status" value="1"/>
</dbReference>
<dbReference type="PROSITE" id="PS00107">
    <property type="entry name" value="PROTEIN_KINASE_ATP"/>
    <property type="match status" value="1"/>
</dbReference>
<dbReference type="Gene3D" id="1.10.510.10">
    <property type="entry name" value="Transferase(Phosphotransferase) domain 1"/>
    <property type="match status" value="1"/>
</dbReference>
<protein>
    <recommendedName>
        <fullName evidence="6">Protein kinase domain-containing protein</fullName>
    </recommendedName>
</protein>
<dbReference type="InterPro" id="IPR000719">
    <property type="entry name" value="Prot_kinase_dom"/>
</dbReference>
<dbReference type="Pfam" id="PF00069">
    <property type="entry name" value="Pkinase"/>
    <property type="match status" value="1"/>
</dbReference>
<reference evidence="7" key="1">
    <citation type="submission" date="2021-05" db="EMBL/GenBank/DDBJ databases">
        <title>The genome of the haptophyte Pavlova lutheri (Diacronema luteri, Pavlovales) - a model for lipid biosynthesis in eukaryotic algae.</title>
        <authorList>
            <person name="Hulatt C.J."/>
            <person name="Posewitz M.C."/>
        </authorList>
    </citation>
    <scope>NUCLEOTIDE SEQUENCE</scope>
    <source>
        <strain evidence="7">NIVA-4/92</strain>
    </source>
</reference>
<dbReference type="GO" id="GO:0005737">
    <property type="term" value="C:cytoplasm"/>
    <property type="evidence" value="ECO:0007669"/>
    <property type="project" value="TreeGrafter"/>
</dbReference>
<dbReference type="GO" id="GO:0035556">
    <property type="term" value="P:intracellular signal transduction"/>
    <property type="evidence" value="ECO:0007669"/>
    <property type="project" value="TreeGrafter"/>
</dbReference>
<dbReference type="Proteomes" id="UP000751190">
    <property type="component" value="Unassembled WGS sequence"/>
</dbReference>
<dbReference type="InterPro" id="IPR008271">
    <property type="entry name" value="Ser/Thr_kinase_AS"/>
</dbReference>
<feature type="compositionally biased region" description="Basic and acidic residues" evidence="5">
    <location>
        <begin position="399"/>
        <end position="409"/>
    </location>
</feature>
<proteinExistence type="inferred from homology"/>
<dbReference type="FunFam" id="3.30.200.20:FF:000042">
    <property type="entry name" value="Aurora kinase A"/>
    <property type="match status" value="1"/>
</dbReference>
<accession>A0A8J5XPI4</accession>
<dbReference type="PANTHER" id="PTHR24346">
    <property type="entry name" value="MAP/MICROTUBULE AFFINITY-REGULATING KINASE"/>
    <property type="match status" value="1"/>
</dbReference>
<dbReference type="GO" id="GO:0004674">
    <property type="term" value="F:protein serine/threonine kinase activity"/>
    <property type="evidence" value="ECO:0007669"/>
    <property type="project" value="UniProtKB-KW"/>
</dbReference>
<dbReference type="CDD" id="cd14003">
    <property type="entry name" value="STKc_AMPK-like"/>
    <property type="match status" value="1"/>
</dbReference>
<gene>
    <name evidence="7" type="ORF">KFE25_006721</name>
</gene>
<dbReference type="InterPro" id="IPR017441">
    <property type="entry name" value="Protein_kinase_ATP_BS"/>
</dbReference>
<evidence type="ECO:0000313" key="8">
    <source>
        <dbReference type="Proteomes" id="UP000751190"/>
    </source>
</evidence>
<evidence type="ECO:0000256" key="3">
    <source>
        <dbReference type="PROSITE-ProRule" id="PRU10141"/>
    </source>
</evidence>
<dbReference type="OMA" id="WHESSKA"/>
<dbReference type="PROSITE" id="PS50011">
    <property type="entry name" value="PROTEIN_KINASE_DOM"/>
    <property type="match status" value="1"/>
</dbReference>
<dbReference type="FunFam" id="1.10.510.10:FF:000571">
    <property type="entry name" value="Maternal embryonic leucine zipper kinase"/>
    <property type="match status" value="1"/>
</dbReference>
<keyword evidence="8" id="KW-1185">Reference proteome</keyword>
<dbReference type="EMBL" id="JAGTXO010000005">
    <property type="protein sequence ID" value="KAG8467669.1"/>
    <property type="molecule type" value="Genomic_DNA"/>
</dbReference>
<feature type="binding site" evidence="3">
    <location>
        <position position="103"/>
    </location>
    <ligand>
        <name>ATP</name>
        <dbReference type="ChEBI" id="CHEBI:30616"/>
    </ligand>
</feature>
<dbReference type="OrthoDB" id="193931at2759"/>
<dbReference type="SMART" id="SM00220">
    <property type="entry name" value="S_TKc"/>
    <property type="match status" value="1"/>
</dbReference>
<evidence type="ECO:0000259" key="6">
    <source>
        <dbReference type="PROSITE" id="PS50011"/>
    </source>
</evidence>
<keyword evidence="4" id="KW-0723">Serine/threonine-protein kinase</keyword>
<evidence type="ECO:0000313" key="7">
    <source>
        <dbReference type="EMBL" id="KAG8467669.1"/>
    </source>
</evidence>